<sequence length="454" mass="50492">MATPVGPLLVSTNEDDLDAAALFKDEDKPDIFKLSACALRLSKDIDTADVPIDKKLALSLSKPFKTKAKHGLGKLSRLPPELIFAVCRELDVRSCMTLRQVNRCGRQTVSSLVEYHAVTKHALRVVQAVLWSGMGHRATMPDLYHLLCTHECMICSSPDSSDSFRFYDSRAPKMRPKIAPGVKGLEIGQAALNEAIFNGTASKNKDGNAVLPTKKRPTALTVLSMEQKAGRDNIVGSGEAAAGLYVFLPTLTRCCKPCLEESARMRVVPVQTLRNVSELPRRHFLPYACMPWYLERDENGNRLKLKKKAKGKVGKGKNTTAVSDNIQKRLEKHLKKATITQGDAARLLFDAGYPSKRVHQILYESGYLNEFSWWGEVDSRIDFTVSMQFLDRRMSTASHGYTCRGCDAAIQKMYGHLKVELEYANTVYSTKAAYLAHFAMCPEAIKLWKGGKSV</sequence>
<evidence type="ECO:0000313" key="2">
    <source>
        <dbReference type="Proteomes" id="UP001642406"/>
    </source>
</evidence>
<dbReference type="Proteomes" id="UP001642406">
    <property type="component" value="Unassembled WGS sequence"/>
</dbReference>
<proteinExistence type="predicted"/>
<organism evidence="1 2">
    <name type="scientific">Sporothrix bragantina</name>
    <dbReference type="NCBI Taxonomy" id="671064"/>
    <lineage>
        <taxon>Eukaryota</taxon>
        <taxon>Fungi</taxon>
        <taxon>Dikarya</taxon>
        <taxon>Ascomycota</taxon>
        <taxon>Pezizomycotina</taxon>
        <taxon>Sordariomycetes</taxon>
        <taxon>Sordariomycetidae</taxon>
        <taxon>Ophiostomatales</taxon>
        <taxon>Ophiostomataceae</taxon>
        <taxon>Sporothrix</taxon>
    </lineage>
</organism>
<evidence type="ECO:0008006" key="3">
    <source>
        <dbReference type="Google" id="ProtNLM"/>
    </source>
</evidence>
<name>A0ABP0AZ81_9PEZI</name>
<accession>A0ABP0AZ81</accession>
<reference evidence="1 2" key="1">
    <citation type="submission" date="2024-01" db="EMBL/GenBank/DDBJ databases">
        <authorList>
            <person name="Allen C."/>
            <person name="Tagirdzhanova G."/>
        </authorList>
    </citation>
    <scope>NUCLEOTIDE SEQUENCE [LARGE SCALE GENOMIC DNA]</scope>
</reference>
<keyword evidence="2" id="KW-1185">Reference proteome</keyword>
<gene>
    <name evidence="1" type="ORF">SBRCBS47491_001513</name>
</gene>
<protein>
    <recommendedName>
        <fullName evidence="3">F-box domain-containing protein</fullName>
    </recommendedName>
</protein>
<dbReference type="EMBL" id="CAWUHC010000008">
    <property type="protein sequence ID" value="CAK7212576.1"/>
    <property type="molecule type" value="Genomic_DNA"/>
</dbReference>
<evidence type="ECO:0000313" key="1">
    <source>
        <dbReference type="EMBL" id="CAK7212576.1"/>
    </source>
</evidence>
<comment type="caution">
    <text evidence="1">The sequence shown here is derived from an EMBL/GenBank/DDBJ whole genome shotgun (WGS) entry which is preliminary data.</text>
</comment>